<dbReference type="RefSeq" id="WP_380601492.1">
    <property type="nucleotide sequence ID" value="NZ_JBHSDU010000014.1"/>
</dbReference>
<dbReference type="PANTHER" id="PTHR43201:SF5">
    <property type="entry name" value="MEDIUM-CHAIN ACYL-COA LIGASE ACSF2, MITOCHONDRIAL"/>
    <property type="match status" value="1"/>
</dbReference>
<keyword evidence="6" id="KW-1185">Reference proteome</keyword>
<dbReference type="SUPFAM" id="SSF56801">
    <property type="entry name" value="Acetyl-CoA synthetase-like"/>
    <property type="match status" value="1"/>
</dbReference>
<evidence type="ECO:0000259" key="3">
    <source>
        <dbReference type="Pfam" id="PF00501"/>
    </source>
</evidence>
<organism evidence="5 6">
    <name type="scientific">Steroidobacter flavus</name>
    <dbReference type="NCBI Taxonomy" id="1842136"/>
    <lineage>
        <taxon>Bacteria</taxon>
        <taxon>Pseudomonadati</taxon>
        <taxon>Pseudomonadota</taxon>
        <taxon>Gammaproteobacteria</taxon>
        <taxon>Steroidobacterales</taxon>
        <taxon>Steroidobacteraceae</taxon>
        <taxon>Steroidobacter</taxon>
    </lineage>
</organism>
<evidence type="ECO:0000313" key="6">
    <source>
        <dbReference type="Proteomes" id="UP001595904"/>
    </source>
</evidence>
<name>A0ABV8SXP5_9GAMM</name>
<sequence length="558" mass="60671">MSRLLTLHDPLDAQSYYRTGLWCDDTLYSLVERWAAERGDAGALRDPRRRLTWSGVKAEADAVAATLRAAGLREGDRVSVWMGNRIESVIVFLACSRNGYVFNTSLHHTYTVEEVAGLLDRVSCRALFAQVGHGADADRADIFERAASLPSMRAVFALSGSAHDTPIREGARAYPQVVSSAEQPAPVRSPDKVVYLAFTSGTTGAPKGVMHSDNTLLANARSMVRDWHHDSQTVLLTLSQMSHHIGTVALDQALAGGFELVLHDAAAGIDPIEWIEQTGATYVMGVPTHAIDILAALKKRGVERLGRVSTFYLAGAPIPTETASRLLEMGIRPQNVYGMTENGSHQYTRPGDATATITATCGKACDAYEVKLFKPDDPDVEVAPGEVGEIGGRGAMRMLGYFANQAATESAFNRDGWFMSGDLGRFDENGDLQIVGRVKDIIIRGGHNVHPARIEDLAMRHPGVMKAAAVPVADDRLGERVCLVITTGPADAPSAMELLFHLHEAGLSKFDMPEYFGVLEALPLGATGKVLKRELVRWIREGHVTVEPIRWRAEELAR</sequence>
<evidence type="ECO:0000256" key="1">
    <source>
        <dbReference type="ARBA" id="ARBA00006432"/>
    </source>
</evidence>
<reference evidence="6" key="1">
    <citation type="journal article" date="2019" name="Int. J. Syst. Evol. Microbiol.">
        <title>The Global Catalogue of Microorganisms (GCM) 10K type strain sequencing project: providing services to taxonomists for standard genome sequencing and annotation.</title>
        <authorList>
            <consortium name="The Broad Institute Genomics Platform"/>
            <consortium name="The Broad Institute Genome Sequencing Center for Infectious Disease"/>
            <person name="Wu L."/>
            <person name="Ma J."/>
        </authorList>
    </citation>
    <scope>NUCLEOTIDE SEQUENCE [LARGE SCALE GENOMIC DNA]</scope>
    <source>
        <strain evidence="6">CGMCC 1.10759</strain>
    </source>
</reference>
<dbReference type="InterPro" id="IPR025110">
    <property type="entry name" value="AMP-bd_C"/>
</dbReference>
<dbReference type="PANTHER" id="PTHR43201">
    <property type="entry name" value="ACYL-COA SYNTHETASE"/>
    <property type="match status" value="1"/>
</dbReference>
<comment type="similarity">
    <text evidence="1">Belongs to the ATP-dependent AMP-binding enzyme family.</text>
</comment>
<dbReference type="Pfam" id="PF00501">
    <property type="entry name" value="AMP-binding"/>
    <property type="match status" value="1"/>
</dbReference>
<dbReference type="Pfam" id="PF13193">
    <property type="entry name" value="AMP-binding_C"/>
    <property type="match status" value="1"/>
</dbReference>
<dbReference type="EMBL" id="JBHSDU010000014">
    <property type="protein sequence ID" value="MFC4312262.1"/>
    <property type="molecule type" value="Genomic_DNA"/>
</dbReference>
<evidence type="ECO:0000313" key="5">
    <source>
        <dbReference type="EMBL" id="MFC4312262.1"/>
    </source>
</evidence>
<dbReference type="PROSITE" id="PS00455">
    <property type="entry name" value="AMP_BINDING"/>
    <property type="match status" value="1"/>
</dbReference>
<comment type="caution">
    <text evidence="5">The sequence shown here is derived from an EMBL/GenBank/DDBJ whole genome shotgun (WGS) entry which is preliminary data.</text>
</comment>
<evidence type="ECO:0000259" key="4">
    <source>
        <dbReference type="Pfam" id="PF13193"/>
    </source>
</evidence>
<gene>
    <name evidence="5" type="ORF">ACFPN2_24485</name>
</gene>
<dbReference type="Gene3D" id="3.40.50.12780">
    <property type="entry name" value="N-terminal domain of ligase-like"/>
    <property type="match status" value="1"/>
</dbReference>
<dbReference type="Gene3D" id="3.30.300.30">
    <property type="match status" value="1"/>
</dbReference>
<dbReference type="InterPro" id="IPR045851">
    <property type="entry name" value="AMP-bd_C_sf"/>
</dbReference>
<dbReference type="InterPro" id="IPR000873">
    <property type="entry name" value="AMP-dep_synth/lig_dom"/>
</dbReference>
<accession>A0ABV8SXP5</accession>
<dbReference type="Proteomes" id="UP001595904">
    <property type="component" value="Unassembled WGS sequence"/>
</dbReference>
<dbReference type="InterPro" id="IPR042099">
    <property type="entry name" value="ANL_N_sf"/>
</dbReference>
<evidence type="ECO:0000256" key="2">
    <source>
        <dbReference type="ARBA" id="ARBA00022598"/>
    </source>
</evidence>
<dbReference type="InterPro" id="IPR020845">
    <property type="entry name" value="AMP-binding_CS"/>
</dbReference>
<protein>
    <submittedName>
        <fullName evidence="5">Class I adenylate-forming enzyme family protein</fullName>
    </submittedName>
</protein>
<proteinExistence type="inferred from homology"/>
<feature type="domain" description="AMP-dependent synthetase/ligase" evidence="3">
    <location>
        <begin position="32"/>
        <end position="402"/>
    </location>
</feature>
<feature type="domain" description="AMP-binding enzyme C-terminal" evidence="4">
    <location>
        <begin position="454"/>
        <end position="529"/>
    </location>
</feature>
<keyword evidence="2" id="KW-0436">Ligase</keyword>